<feature type="compositionally biased region" description="Basic residues" evidence="1">
    <location>
        <begin position="44"/>
        <end position="56"/>
    </location>
</feature>
<feature type="compositionally biased region" description="Basic residues" evidence="1">
    <location>
        <begin position="93"/>
        <end position="109"/>
    </location>
</feature>
<dbReference type="EMBL" id="RKJW01000002">
    <property type="protein sequence ID" value="RPA24793.1"/>
    <property type="molecule type" value="Genomic_DNA"/>
</dbReference>
<evidence type="ECO:0000256" key="1">
    <source>
        <dbReference type="SAM" id="MobiDB-lite"/>
    </source>
</evidence>
<evidence type="ECO:0000313" key="2">
    <source>
        <dbReference type="EMBL" id="RPA24793.1"/>
    </source>
</evidence>
<dbReference type="Proteomes" id="UP000269379">
    <property type="component" value="Chromosome 1"/>
</dbReference>
<sequence length="140" mass="15666">MRRPVAQADDDAGTRLAYASTQSAAGGRARRVRAADAGREPPARRRVRRFSRRGRPLRNAAERTARAARRGGFMLPRTQKNYNSRLAMPPRRPMPHARRPRGPPRRFVRASRAARPCAPAASSPRNCLRRIAPHVAGLFE</sequence>
<organism evidence="2 3">
    <name type="scientific">Burkholderia mallei</name>
    <name type="common">Pseudomonas mallei</name>
    <dbReference type="NCBI Taxonomy" id="13373"/>
    <lineage>
        <taxon>Bacteria</taxon>
        <taxon>Pseudomonadati</taxon>
        <taxon>Pseudomonadota</taxon>
        <taxon>Betaproteobacteria</taxon>
        <taxon>Burkholderiales</taxon>
        <taxon>Burkholderiaceae</taxon>
        <taxon>Burkholderia</taxon>
        <taxon>pseudomallei group</taxon>
    </lineage>
</organism>
<protein>
    <submittedName>
        <fullName evidence="2">Uncharacterized protein</fullName>
    </submittedName>
</protein>
<comment type="caution">
    <text evidence="2">The sequence shown here is derived from an EMBL/GenBank/DDBJ whole genome shotgun (WGS) entry which is preliminary data.</text>
</comment>
<name>A0AAX1X2I5_BURML</name>
<proteinExistence type="predicted"/>
<gene>
    <name evidence="2" type="ORF">EGT70_17055</name>
</gene>
<feature type="region of interest" description="Disordered" evidence="1">
    <location>
        <begin position="1"/>
        <end position="124"/>
    </location>
</feature>
<feature type="compositionally biased region" description="Basic and acidic residues" evidence="1">
    <location>
        <begin position="33"/>
        <end position="43"/>
    </location>
</feature>
<dbReference type="AlphaFoldDB" id="A0AAX1X2I5"/>
<reference evidence="3" key="1">
    <citation type="submission" date="2018-10" db="EMBL/GenBank/DDBJ databases">
        <title>FDA dAtabase for Regulatory Grade micrObial Sequences (FDA-ARGOS): Supporting development and validation of Infectious Disease Dx tests.</title>
        <authorList>
            <person name="Minogue T."/>
            <person name="Wolcott M."/>
            <person name="Wasieloski L."/>
            <person name="Aguilar W."/>
            <person name="Moore D."/>
            <person name="Jaissle J."/>
            <person name="Tallon L."/>
            <person name="Sadzewicz L."/>
            <person name="Zhao X."/>
            <person name="Vavikolanu K."/>
            <person name="Mehta A."/>
            <person name="Aluvathingal J."/>
            <person name="Nadendla S."/>
            <person name="Yan Y."/>
            <person name="Sichtig H."/>
        </authorList>
    </citation>
    <scope>NUCLEOTIDE SEQUENCE [LARGE SCALE GENOMIC DNA]</scope>
    <source>
        <strain evidence="3">FDAARGOS_588</strain>
    </source>
</reference>
<accession>A0AAX1X2I5</accession>
<feature type="compositionally biased region" description="Low complexity" evidence="1">
    <location>
        <begin position="110"/>
        <end position="124"/>
    </location>
</feature>
<evidence type="ECO:0000313" key="3">
    <source>
        <dbReference type="Proteomes" id="UP000269379"/>
    </source>
</evidence>